<evidence type="ECO:0000313" key="6">
    <source>
        <dbReference type="EMBL" id="TPX32087.1"/>
    </source>
</evidence>
<keyword evidence="4" id="KW-0472">Membrane</keyword>
<evidence type="ECO:0000256" key="4">
    <source>
        <dbReference type="ARBA" id="ARBA00023136"/>
    </source>
</evidence>
<dbReference type="Proteomes" id="UP000319731">
    <property type="component" value="Unassembled WGS sequence"/>
</dbReference>
<keyword evidence="7" id="KW-1185">Reference proteome</keyword>
<dbReference type="RefSeq" id="XP_031023361.1">
    <property type="nucleotide sequence ID" value="XM_031170678.1"/>
</dbReference>
<accession>A0A507BSQ2</accession>
<gene>
    <name evidence="6" type="ORF">SmJEL517_g04750</name>
</gene>
<organism evidence="6 7">
    <name type="scientific">Synchytrium microbalum</name>
    <dbReference type="NCBI Taxonomy" id="1806994"/>
    <lineage>
        <taxon>Eukaryota</taxon>
        <taxon>Fungi</taxon>
        <taxon>Fungi incertae sedis</taxon>
        <taxon>Chytridiomycota</taxon>
        <taxon>Chytridiomycota incertae sedis</taxon>
        <taxon>Chytridiomycetes</taxon>
        <taxon>Synchytriales</taxon>
        <taxon>Synchytriaceae</taxon>
        <taxon>Synchytrium</taxon>
    </lineage>
</organism>
<comment type="subcellular location">
    <subcellularLocation>
        <location evidence="1">Lysosome membrane</location>
    </subcellularLocation>
</comment>
<protein>
    <recommendedName>
        <fullName evidence="3">BLOC-1-related complex subunit 7</fullName>
    </recommendedName>
</protein>
<dbReference type="GeneID" id="42005975"/>
<evidence type="ECO:0000256" key="2">
    <source>
        <dbReference type="ARBA" id="ARBA00005433"/>
    </source>
</evidence>
<dbReference type="Pfam" id="PF16088">
    <property type="entry name" value="BORCS7"/>
    <property type="match status" value="1"/>
</dbReference>
<proteinExistence type="inferred from homology"/>
<evidence type="ECO:0000256" key="1">
    <source>
        <dbReference type="ARBA" id="ARBA00004656"/>
    </source>
</evidence>
<dbReference type="EMBL" id="QEAO01000035">
    <property type="protein sequence ID" value="TPX32087.1"/>
    <property type="molecule type" value="Genomic_DNA"/>
</dbReference>
<dbReference type="InterPro" id="IPR032143">
    <property type="entry name" value="BORCS7"/>
</dbReference>
<name>A0A507BSQ2_9FUNG</name>
<evidence type="ECO:0000256" key="3">
    <source>
        <dbReference type="ARBA" id="ARBA00022295"/>
    </source>
</evidence>
<evidence type="ECO:0000256" key="5">
    <source>
        <dbReference type="ARBA" id="ARBA00023228"/>
    </source>
</evidence>
<reference evidence="6 7" key="1">
    <citation type="journal article" date="2019" name="Sci. Rep.">
        <title>Comparative genomics of chytrid fungi reveal insights into the obligate biotrophic and pathogenic lifestyle of Synchytrium endobioticum.</title>
        <authorList>
            <person name="van de Vossenberg B.T.L.H."/>
            <person name="Warris S."/>
            <person name="Nguyen H.D.T."/>
            <person name="van Gent-Pelzer M.P.E."/>
            <person name="Joly D.L."/>
            <person name="van de Geest H.C."/>
            <person name="Bonants P.J.M."/>
            <person name="Smith D.S."/>
            <person name="Levesque C.A."/>
            <person name="van der Lee T.A.J."/>
        </authorList>
    </citation>
    <scope>NUCLEOTIDE SEQUENCE [LARGE SCALE GENOMIC DNA]</scope>
    <source>
        <strain evidence="6 7">JEL517</strain>
    </source>
</reference>
<dbReference type="AlphaFoldDB" id="A0A507BSQ2"/>
<comment type="caution">
    <text evidence="6">The sequence shown here is derived from an EMBL/GenBank/DDBJ whole genome shotgun (WGS) entry which is preliminary data.</text>
</comment>
<comment type="similarity">
    <text evidence="2">Belongs to the BORCS7 family.</text>
</comment>
<evidence type="ECO:0000313" key="7">
    <source>
        <dbReference type="Proteomes" id="UP000319731"/>
    </source>
</evidence>
<sequence>MASSGLGIANSRPASAVLSPERVLLTTTISNPTQTSPNKKLSLDLHKTDLEERTLNAISSAATSLPKATIKASGAADTLGRGIKATVNLDNNLDRTLANLDKMSSMAVELNSNATSMKGSFASSVGETLDLLK</sequence>
<keyword evidence="5" id="KW-0458">Lysosome</keyword>